<evidence type="ECO:0000313" key="4">
    <source>
        <dbReference type="Proteomes" id="UP001163739"/>
    </source>
</evidence>
<dbReference type="EMBL" id="CP100390">
    <property type="protein sequence ID" value="UZE95788.1"/>
    <property type="molecule type" value="Genomic_DNA"/>
</dbReference>
<keyword evidence="1" id="KW-0175">Coiled coil</keyword>
<evidence type="ECO:0000256" key="1">
    <source>
        <dbReference type="SAM" id="Coils"/>
    </source>
</evidence>
<feature type="transmembrane region" description="Helical" evidence="2">
    <location>
        <begin position="21"/>
        <end position="41"/>
    </location>
</feature>
<sequence>MKEQWKMLSSKAEALTVRERVILLATLAVGILFLWGQFFFFPLQERYKNASNAMRSMDQQQTELSHQVTLLDLQLAEDPNRELLAQRKGLEQQLEKTKIEIEEQLSGLVAPEKMADLLRSLLIDEKDLKLISLRNLPVKPFNLVDESEEKEGTALFSHSMELVVDGRYFDVLEYIKRLEQLKGFNWQMMNYEVVNYPKAKVTVRIRTLSLEEDWIGV</sequence>
<dbReference type="Proteomes" id="UP001163739">
    <property type="component" value="Chromosome"/>
</dbReference>
<keyword evidence="2" id="KW-1133">Transmembrane helix</keyword>
<reference evidence="3" key="1">
    <citation type="submission" date="2022-06" db="EMBL/GenBank/DDBJ databases">
        <title>Alkalimarinus sp. nov., isolated from gut of a Alitta virens.</title>
        <authorList>
            <person name="Yang A.I."/>
            <person name="Shin N.-R."/>
        </authorList>
    </citation>
    <scope>NUCLEOTIDE SEQUENCE</scope>
    <source>
        <strain evidence="3">A2M4</strain>
    </source>
</reference>
<gene>
    <name evidence="3" type="ORF">NKI27_17290</name>
</gene>
<feature type="coiled-coil region" evidence="1">
    <location>
        <begin position="80"/>
        <end position="107"/>
    </location>
</feature>
<keyword evidence="4" id="KW-1185">Reference proteome</keyword>
<protein>
    <recommendedName>
        <fullName evidence="5">MSHA biogenesis protein MshJ</fullName>
    </recommendedName>
</protein>
<accession>A0ABY6N104</accession>
<keyword evidence="2" id="KW-0472">Membrane</keyword>
<evidence type="ECO:0008006" key="5">
    <source>
        <dbReference type="Google" id="ProtNLM"/>
    </source>
</evidence>
<proteinExistence type="predicted"/>
<keyword evidence="2" id="KW-0812">Transmembrane</keyword>
<evidence type="ECO:0000313" key="3">
    <source>
        <dbReference type="EMBL" id="UZE95788.1"/>
    </source>
</evidence>
<dbReference type="RefSeq" id="WP_265047278.1">
    <property type="nucleotide sequence ID" value="NZ_CP100390.1"/>
</dbReference>
<evidence type="ECO:0000256" key="2">
    <source>
        <dbReference type="SAM" id="Phobius"/>
    </source>
</evidence>
<organism evidence="3 4">
    <name type="scientific">Alkalimarinus alittae</name>
    <dbReference type="NCBI Taxonomy" id="2961619"/>
    <lineage>
        <taxon>Bacteria</taxon>
        <taxon>Pseudomonadati</taxon>
        <taxon>Pseudomonadota</taxon>
        <taxon>Gammaproteobacteria</taxon>
        <taxon>Alteromonadales</taxon>
        <taxon>Alteromonadaceae</taxon>
        <taxon>Alkalimarinus</taxon>
    </lineage>
</organism>
<name>A0ABY6N104_9ALTE</name>